<gene>
    <name evidence="1" type="ORF">HA052_22715</name>
</gene>
<protein>
    <submittedName>
        <fullName evidence="1">Phage tail assembly protein</fullName>
    </submittedName>
</protein>
<keyword evidence="2" id="KW-1185">Reference proteome</keyword>
<evidence type="ECO:0000313" key="1">
    <source>
        <dbReference type="EMBL" id="NHR08006.1"/>
    </source>
</evidence>
<reference evidence="1 2" key="1">
    <citation type="submission" date="2020-03" db="EMBL/GenBank/DDBJ databases">
        <title>Draft genome sequence of environmentally isolated cultures.</title>
        <authorList>
            <person name="Wilson H.S."/>
            <person name="De Leon M.E."/>
        </authorList>
    </citation>
    <scope>NUCLEOTIDE SEQUENCE [LARGE SCALE GENOMIC DNA]</scope>
    <source>
        <strain evidence="1 2">HSC-31F16</strain>
    </source>
</reference>
<organism evidence="1 2">
    <name type="scientific">Chromobacterium fluminis</name>
    <dbReference type="NCBI Taxonomy" id="3044269"/>
    <lineage>
        <taxon>Bacteria</taxon>
        <taxon>Pseudomonadati</taxon>
        <taxon>Pseudomonadota</taxon>
        <taxon>Betaproteobacteria</taxon>
        <taxon>Neisseriales</taxon>
        <taxon>Chromobacteriaceae</taxon>
        <taxon>Chromobacterium</taxon>
    </lineage>
</organism>
<dbReference type="EMBL" id="JAAOMA010000047">
    <property type="protein sequence ID" value="NHR08006.1"/>
    <property type="molecule type" value="Genomic_DNA"/>
</dbReference>
<proteinExistence type="predicted"/>
<dbReference type="InterPro" id="IPR019289">
    <property type="entry name" value="Phage_tail_E/E"/>
</dbReference>
<dbReference type="Proteomes" id="UP001515641">
    <property type="component" value="Unassembled WGS sequence"/>
</dbReference>
<comment type="caution">
    <text evidence="1">The sequence shown here is derived from an EMBL/GenBank/DDBJ whole genome shotgun (WGS) entry which is preliminary data.</text>
</comment>
<dbReference type="RefSeq" id="WP_166453712.1">
    <property type="nucleotide sequence ID" value="NZ_JAAOMA010000047.1"/>
</dbReference>
<accession>A0ABX0LEZ9</accession>
<dbReference type="Pfam" id="PF10109">
    <property type="entry name" value="Phage_TAC_7"/>
    <property type="match status" value="1"/>
</dbReference>
<sequence length="96" mass="10710">MAVKEYQLSASIEAHGETLMVLSLSQPTNRQVQEIGMLPYRVSDDGTPQPLPQWCARYIAKSASIPPSSVDQIALHDFNELCWAMVGFFMKPESKP</sequence>
<evidence type="ECO:0000313" key="2">
    <source>
        <dbReference type="Proteomes" id="UP001515641"/>
    </source>
</evidence>
<name>A0ABX0LEZ9_9NEIS</name>